<dbReference type="Gene3D" id="3.20.20.100">
    <property type="entry name" value="NADP-dependent oxidoreductase domain"/>
    <property type="match status" value="1"/>
</dbReference>
<dbReference type="PANTHER" id="PTHR43147">
    <property type="entry name" value="PROTEIN TAS"/>
    <property type="match status" value="1"/>
</dbReference>
<dbReference type="Proteomes" id="UP001605036">
    <property type="component" value="Unassembled WGS sequence"/>
</dbReference>
<feature type="region of interest" description="Disordered" evidence="1">
    <location>
        <begin position="86"/>
        <end position="129"/>
    </location>
</feature>
<dbReference type="AlphaFoldDB" id="A0ABD1XHS0"/>
<reference evidence="2 3" key="1">
    <citation type="submission" date="2024-09" db="EMBL/GenBank/DDBJ databases">
        <title>Chromosome-scale assembly of Riccia fluitans.</title>
        <authorList>
            <person name="Paukszto L."/>
            <person name="Sawicki J."/>
            <person name="Karawczyk K."/>
            <person name="Piernik-Szablinska J."/>
            <person name="Szczecinska M."/>
            <person name="Mazdziarz M."/>
        </authorList>
    </citation>
    <scope>NUCLEOTIDE SEQUENCE [LARGE SCALE GENOMIC DNA]</scope>
    <source>
        <strain evidence="2">Rf_01</strain>
        <tissue evidence="2">Aerial parts of the thallus</tissue>
    </source>
</reference>
<accession>A0ABD1XHS0</accession>
<feature type="region of interest" description="Disordered" evidence="1">
    <location>
        <begin position="1"/>
        <end position="20"/>
    </location>
</feature>
<keyword evidence="3" id="KW-1185">Reference proteome</keyword>
<dbReference type="SUPFAM" id="SSF51430">
    <property type="entry name" value="NAD(P)-linked oxidoreductase"/>
    <property type="match status" value="1"/>
</dbReference>
<evidence type="ECO:0000313" key="2">
    <source>
        <dbReference type="EMBL" id="KAL2608513.1"/>
    </source>
</evidence>
<protein>
    <submittedName>
        <fullName evidence="2">Uncharacterized protein</fullName>
    </submittedName>
</protein>
<comment type="caution">
    <text evidence="2">The sequence shown here is derived from an EMBL/GenBank/DDBJ whole genome shotgun (WGS) entry which is preliminary data.</text>
</comment>
<name>A0ABD1XHS0_9MARC</name>
<dbReference type="InterPro" id="IPR036812">
    <property type="entry name" value="NAD(P)_OxRdtase_dom_sf"/>
</dbReference>
<feature type="compositionally biased region" description="Polar residues" evidence="1">
    <location>
        <begin position="117"/>
        <end position="129"/>
    </location>
</feature>
<dbReference type="EMBL" id="JBHFFA010000008">
    <property type="protein sequence ID" value="KAL2608513.1"/>
    <property type="molecule type" value="Genomic_DNA"/>
</dbReference>
<evidence type="ECO:0000256" key="1">
    <source>
        <dbReference type="SAM" id="MobiDB-lite"/>
    </source>
</evidence>
<feature type="compositionally biased region" description="Polar residues" evidence="1">
    <location>
        <begin position="1"/>
        <end position="19"/>
    </location>
</feature>
<evidence type="ECO:0000313" key="3">
    <source>
        <dbReference type="Proteomes" id="UP001605036"/>
    </source>
</evidence>
<proteinExistence type="predicted"/>
<dbReference type="PANTHER" id="PTHR43147:SF2">
    <property type="entry name" value="NADP-DEPENDENT OXIDOREDUCTASE DOMAIN-CONTAINING PROTEIN"/>
    <property type="match status" value="1"/>
</dbReference>
<gene>
    <name evidence="2" type="ORF">R1flu_027086</name>
</gene>
<sequence>MSSGSKRITQQSKGTSVSVRNEVVVDDKHALLQSGSDKLDITRVINGLWQTSGGWGKIERDPAVAAMMRHVDAGLTTFDMADHSHRKVHSSLTRADKVSGQMPQIKGGRRGRKLTETLKSTRSTTETAE</sequence>
<organism evidence="2 3">
    <name type="scientific">Riccia fluitans</name>
    <dbReference type="NCBI Taxonomy" id="41844"/>
    <lineage>
        <taxon>Eukaryota</taxon>
        <taxon>Viridiplantae</taxon>
        <taxon>Streptophyta</taxon>
        <taxon>Embryophyta</taxon>
        <taxon>Marchantiophyta</taxon>
        <taxon>Marchantiopsida</taxon>
        <taxon>Marchantiidae</taxon>
        <taxon>Marchantiales</taxon>
        <taxon>Ricciaceae</taxon>
        <taxon>Riccia</taxon>
    </lineage>
</organism>